<dbReference type="OrthoDB" id="5868581at2759"/>
<keyword evidence="1" id="KW-0732">Signal</keyword>
<organism evidence="2 3">
    <name type="scientific">Teladorsagia circumcincta</name>
    <name type="common">Brown stomach worm</name>
    <name type="synonym">Ostertagia circumcincta</name>
    <dbReference type="NCBI Taxonomy" id="45464"/>
    <lineage>
        <taxon>Eukaryota</taxon>
        <taxon>Metazoa</taxon>
        <taxon>Ecdysozoa</taxon>
        <taxon>Nematoda</taxon>
        <taxon>Chromadorea</taxon>
        <taxon>Rhabditida</taxon>
        <taxon>Rhabditina</taxon>
        <taxon>Rhabditomorpha</taxon>
        <taxon>Strongyloidea</taxon>
        <taxon>Trichostrongylidae</taxon>
        <taxon>Teladorsagia</taxon>
    </lineage>
</organism>
<name>A0A2G9TXX5_TELCI</name>
<feature type="chain" id="PRO_5013769157" description="SCP domain-containing protein" evidence="1">
    <location>
        <begin position="20"/>
        <end position="104"/>
    </location>
</feature>
<dbReference type="AlphaFoldDB" id="A0A2G9TXX5"/>
<reference evidence="2 3" key="1">
    <citation type="submission" date="2015-09" db="EMBL/GenBank/DDBJ databases">
        <title>Draft genome of the parasitic nematode Teladorsagia circumcincta isolate WARC Sus (inbred).</title>
        <authorList>
            <person name="Mitreva M."/>
        </authorList>
    </citation>
    <scope>NUCLEOTIDE SEQUENCE [LARGE SCALE GENOMIC DNA]</scope>
    <source>
        <strain evidence="2 3">S</strain>
    </source>
</reference>
<evidence type="ECO:0008006" key="4">
    <source>
        <dbReference type="Google" id="ProtNLM"/>
    </source>
</evidence>
<sequence length="104" mass="11634">MLAITTFLFVVLVCSYAEAGYGCPRSLTQSDRTRTIFLDFHNEVRRNISLGKQPNKQGFLGPAKNMYELVCKQSSFFAGGDHSTSLLTAKSPCSYFRSNLLITR</sequence>
<gene>
    <name evidence="2" type="ORF">TELCIR_15556</name>
</gene>
<keyword evidence="3" id="KW-1185">Reference proteome</keyword>
<accession>A0A2G9TXX5</accession>
<protein>
    <recommendedName>
        <fullName evidence="4">SCP domain-containing protein</fullName>
    </recommendedName>
</protein>
<dbReference type="Proteomes" id="UP000230423">
    <property type="component" value="Unassembled WGS sequence"/>
</dbReference>
<evidence type="ECO:0000256" key="1">
    <source>
        <dbReference type="SAM" id="SignalP"/>
    </source>
</evidence>
<feature type="signal peptide" evidence="1">
    <location>
        <begin position="1"/>
        <end position="19"/>
    </location>
</feature>
<proteinExistence type="predicted"/>
<evidence type="ECO:0000313" key="3">
    <source>
        <dbReference type="Proteomes" id="UP000230423"/>
    </source>
</evidence>
<dbReference type="InterPro" id="IPR035940">
    <property type="entry name" value="CAP_sf"/>
</dbReference>
<evidence type="ECO:0000313" key="2">
    <source>
        <dbReference type="EMBL" id="PIO62871.1"/>
    </source>
</evidence>
<dbReference type="Gene3D" id="3.40.33.10">
    <property type="entry name" value="CAP"/>
    <property type="match status" value="1"/>
</dbReference>
<dbReference type="EMBL" id="KZ351564">
    <property type="protein sequence ID" value="PIO62871.1"/>
    <property type="molecule type" value="Genomic_DNA"/>
</dbReference>
<dbReference type="SUPFAM" id="SSF55797">
    <property type="entry name" value="PR-1-like"/>
    <property type="match status" value="1"/>
</dbReference>